<dbReference type="Gene3D" id="3.90.79.10">
    <property type="entry name" value="Nucleoside Triphosphate Pyrophosphohydrolase"/>
    <property type="match status" value="1"/>
</dbReference>
<dbReference type="EMBL" id="MFNE01000012">
    <property type="protein sequence ID" value="OGG96496.1"/>
    <property type="molecule type" value="Genomic_DNA"/>
</dbReference>
<evidence type="ECO:0000313" key="2">
    <source>
        <dbReference type="EMBL" id="OGG96496.1"/>
    </source>
</evidence>
<name>A0A1F6GEE6_9PROT</name>
<dbReference type="InterPro" id="IPR015797">
    <property type="entry name" value="NUDIX_hydrolase-like_dom_sf"/>
</dbReference>
<accession>A0A1F6GEE6</accession>
<evidence type="ECO:0000259" key="1">
    <source>
        <dbReference type="PROSITE" id="PS51462"/>
    </source>
</evidence>
<reference evidence="2 3" key="1">
    <citation type="journal article" date="2016" name="Nat. Commun.">
        <title>Thousands of microbial genomes shed light on interconnected biogeochemical processes in an aquifer system.</title>
        <authorList>
            <person name="Anantharaman K."/>
            <person name="Brown C.T."/>
            <person name="Hug L.A."/>
            <person name="Sharon I."/>
            <person name="Castelle C.J."/>
            <person name="Probst A.J."/>
            <person name="Thomas B.C."/>
            <person name="Singh A."/>
            <person name="Wilkins M.J."/>
            <person name="Karaoz U."/>
            <person name="Brodie E.L."/>
            <person name="Williams K.H."/>
            <person name="Hubbard S.S."/>
            <person name="Banfield J.F."/>
        </authorList>
    </citation>
    <scope>NUCLEOTIDE SEQUENCE [LARGE SCALE GENOMIC DNA]</scope>
</reference>
<dbReference type="STRING" id="1817772.A2527_01930"/>
<feature type="domain" description="Nudix hydrolase" evidence="1">
    <location>
        <begin position="33"/>
        <end position="179"/>
    </location>
</feature>
<dbReference type="AlphaFoldDB" id="A0A1F6GEE6"/>
<sequence length="201" mass="22879">MNPEDEYLDILDWPTGQKTGGQVVRRVAHQEGVPHKAMHLWVYTWVEGQLRLLFQQRSFVKRNFPGQFGPTVGGHVAAGEGQEALVREAWEEIGLKVGLKEMTYLGYNPFHFSLPGGYEDFEWIEDWRCVSAQRLEDYRFRDGEVIGLAMVNPGDLIRAKGEAIAAQLFDGNSLSEVLIKPNQWVEGLFDSPIFGRLLKEE</sequence>
<protein>
    <recommendedName>
        <fullName evidence="1">Nudix hydrolase domain-containing protein</fullName>
    </recommendedName>
</protein>
<dbReference type="GO" id="GO:0003824">
    <property type="term" value="F:catalytic activity"/>
    <property type="evidence" value="ECO:0007669"/>
    <property type="project" value="UniProtKB-ARBA"/>
</dbReference>
<gene>
    <name evidence="2" type="ORF">A2527_01930</name>
</gene>
<evidence type="ECO:0000313" key="3">
    <source>
        <dbReference type="Proteomes" id="UP000178449"/>
    </source>
</evidence>
<proteinExistence type="predicted"/>
<dbReference type="SUPFAM" id="SSF55811">
    <property type="entry name" value="Nudix"/>
    <property type="match status" value="1"/>
</dbReference>
<organism evidence="2 3">
    <name type="scientific">Candidatus Lambdaproteobacteria bacterium RIFOXYD2_FULL_50_16</name>
    <dbReference type="NCBI Taxonomy" id="1817772"/>
    <lineage>
        <taxon>Bacteria</taxon>
        <taxon>Pseudomonadati</taxon>
        <taxon>Pseudomonadota</taxon>
        <taxon>Candidatus Lambdaproteobacteria</taxon>
    </lineage>
</organism>
<dbReference type="Pfam" id="PF00293">
    <property type="entry name" value="NUDIX"/>
    <property type="match status" value="1"/>
</dbReference>
<dbReference type="Proteomes" id="UP000178449">
    <property type="component" value="Unassembled WGS sequence"/>
</dbReference>
<comment type="caution">
    <text evidence="2">The sequence shown here is derived from an EMBL/GenBank/DDBJ whole genome shotgun (WGS) entry which is preliminary data.</text>
</comment>
<dbReference type="PROSITE" id="PS51462">
    <property type="entry name" value="NUDIX"/>
    <property type="match status" value="1"/>
</dbReference>
<dbReference type="InterPro" id="IPR000086">
    <property type="entry name" value="NUDIX_hydrolase_dom"/>
</dbReference>